<organism evidence="4">
    <name type="scientific">Ceratitis capitata</name>
    <name type="common">Mediterranean fruit fly</name>
    <name type="synonym">Tephritis capitata</name>
    <dbReference type="NCBI Taxonomy" id="7213"/>
    <lineage>
        <taxon>Eukaryota</taxon>
        <taxon>Metazoa</taxon>
        <taxon>Ecdysozoa</taxon>
        <taxon>Arthropoda</taxon>
        <taxon>Hexapoda</taxon>
        <taxon>Insecta</taxon>
        <taxon>Pterygota</taxon>
        <taxon>Neoptera</taxon>
        <taxon>Endopterygota</taxon>
        <taxon>Diptera</taxon>
        <taxon>Brachycera</taxon>
        <taxon>Muscomorpha</taxon>
        <taxon>Tephritoidea</taxon>
        <taxon>Tephritidae</taxon>
        <taxon>Ceratitis</taxon>
        <taxon>Ceratitis</taxon>
    </lineage>
</organism>
<reference evidence="4" key="2">
    <citation type="journal article" date="2014" name="BMC Genomics">
        <title>A genomic perspective to assessing quality of mass-reared SIT flies used in Mediterranean fruit fly (Ceratitis capitata) eradication in California.</title>
        <authorList>
            <person name="Calla B."/>
            <person name="Hall B."/>
            <person name="Hou S."/>
            <person name="Geib S.M."/>
        </authorList>
    </citation>
    <scope>NUCLEOTIDE SEQUENCE</scope>
</reference>
<dbReference type="Gene3D" id="1.20.1280.50">
    <property type="match status" value="1"/>
</dbReference>
<sequence>MDAYDSNKEEYRSWTCSYADLPMEILQHIFRYLDHSDLQMAGRTCQRWRFALFNVEISKKILVRFSKLCLSDKLPPAIVFIKSERHFRNYYFDEVTFGPTEEIMSYIGKTAENIVFENVDVGDKQFCAILRLLPKIHSLTITRCSPLFMSGSFLDNDDDRLSLSLIFSNIRHLSLKDNQYLSDAILLRITEMMDSIYSLDLSGCHIAYHNAIQRRFYPNEFDIAPSESILTFRIILRIISMHHRTLRNLDLSSTLLGAPSLIALSDLAIDGLQLQHLSLANCRQLNTISLQSFLKSQINLSTLDLSDTNCVNDSCIDVIVKNLPLIQELNIGGCTNISNVGASYLGTLKYLKNLNISHCDGIQSDGIKHGVAASKNVILQYLQMAHLQVCVETVKTLSKNLPELRVLNLGHCVNGVTDESVQSIIENLHWLRVLSLENCFRITDAALTGINISQLSIARNSNNSLDSLNPISVLSLAERETINDSNMSIKISLRSKAEEEIVRDAHRKKAMFAAYEMNLIEQCNVEGYNIKKIRGLNTLNLNGCHKISDVSLKYGIKLPELRNLSLANCQQISIIGFEQLVQDCPSIETLDLSDCESINDKAIQLVTSKLTRLRSLHISGCSQLTDHSLDAILINCKNLQTLSVHRCRSIYTDIEDRLAQMPTLRNLKMDNMPNMDNVCLLRLKKRLDY</sequence>
<dbReference type="InterPro" id="IPR036047">
    <property type="entry name" value="F-box-like_dom_sf"/>
</dbReference>
<gene>
    <name evidence="4" type="primary">FXL13</name>
    <name evidence="3" type="ORF">CCAP1982_LOCUS19605</name>
</gene>
<dbReference type="InterPro" id="IPR006553">
    <property type="entry name" value="Leu-rich_rpt_Cys-con_subtyp"/>
</dbReference>
<reference evidence="3" key="3">
    <citation type="submission" date="2020-11" db="EMBL/GenBank/DDBJ databases">
        <authorList>
            <person name="Whitehead M."/>
        </authorList>
    </citation>
    <scope>NUCLEOTIDE SEQUENCE</scope>
    <source>
        <strain evidence="3">EGII</strain>
    </source>
</reference>
<evidence type="ECO:0000256" key="1">
    <source>
        <dbReference type="ARBA" id="ARBA00022786"/>
    </source>
</evidence>
<dbReference type="InterPro" id="IPR001810">
    <property type="entry name" value="F-box_dom"/>
</dbReference>
<name>W8C7V8_CERCA</name>
<reference evidence="4" key="1">
    <citation type="submission" date="2013-07" db="EMBL/GenBank/DDBJ databases">
        <authorList>
            <person name="Geib S."/>
        </authorList>
    </citation>
    <scope>NUCLEOTIDE SEQUENCE</scope>
</reference>
<dbReference type="Pfam" id="PF13516">
    <property type="entry name" value="LRR_6"/>
    <property type="match status" value="1"/>
</dbReference>
<dbReference type="OrthoDB" id="27842at2759"/>
<proteinExistence type="evidence at transcript level"/>
<dbReference type="PANTHER" id="PTHR13318">
    <property type="entry name" value="PARTNER OF PAIRED, ISOFORM B-RELATED"/>
    <property type="match status" value="1"/>
</dbReference>
<dbReference type="SUPFAM" id="SSF81383">
    <property type="entry name" value="F-box domain"/>
    <property type="match status" value="1"/>
</dbReference>
<evidence type="ECO:0000259" key="2">
    <source>
        <dbReference type="PROSITE" id="PS50181"/>
    </source>
</evidence>
<dbReference type="EMBL" id="CAJHJT010000056">
    <property type="protein sequence ID" value="CAD7011513.1"/>
    <property type="molecule type" value="Genomic_DNA"/>
</dbReference>
<evidence type="ECO:0000313" key="4">
    <source>
        <dbReference type="EMBL" id="JAB98749.1"/>
    </source>
</evidence>
<protein>
    <submittedName>
        <fullName evidence="3">(Mediterranean fruit fly) hypothetical protein</fullName>
    </submittedName>
    <submittedName>
        <fullName evidence="4">F-box/LRR-repeat protein 13</fullName>
    </submittedName>
</protein>
<feature type="domain" description="F-box" evidence="2">
    <location>
        <begin position="15"/>
        <end position="61"/>
    </location>
</feature>
<keyword evidence="1" id="KW-0833">Ubl conjugation pathway</keyword>
<dbReference type="KEGG" id="ccat:101459848"/>
<dbReference type="Pfam" id="PF12937">
    <property type="entry name" value="F-box-like"/>
    <property type="match status" value="1"/>
</dbReference>
<dbReference type="Gene3D" id="3.80.10.10">
    <property type="entry name" value="Ribonuclease Inhibitor"/>
    <property type="match status" value="2"/>
</dbReference>
<dbReference type="SMART" id="SM00256">
    <property type="entry name" value="FBOX"/>
    <property type="match status" value="1"/>
</dbReference>
<dbReference type="Proteomes" id="UP000606786">
    <property type="component" value="Unassembled WGS sequence"/>
</dbReference>
<dbReference type="AlphaFoldDB" id="W8C7V8"/>
<dbReference type="PROSITE" id="PS50181">
    <property type="entry name" value="FBOX"/>
    <property type="match status" value="1"/>
</dbReference>
<evidence type="ECO:0000313" key="3">
    <source>
        <dbReference type="EMBL" id="CAD7011513.1"/>
    </source>
</evidence>
<keyword evidence="5" id="KW-1185">Reference proteome</keyword>
<dbReference type="GO" id="GO:0031146">
    <property type="term" value="P:SCF-dependent proteasomal ubiquitin-dependent protein catabolic process"/>
    <property type="evidence" value="ECO:0007669"/>
    <property type="project" value="TreeGrafter"/>
</dbReference>
<dbReference type="PANTHER" id="PTHR13318:SF95">
    <property type="entry name" value="F-BOX PROTEIN YLR352W"/>
    <property type="match status" value="1"/>
</dbReference>
<dbReference type="SUPFAM" id="SSF52047">
    <property type="entry name" value="RNI-like"/>
    <property type="match status" value="2"/>
</dbReference>
<dbReference type="InterPro" id="IPR001611">
    <property type="entry name" value="Leu-rich_rpt"/>
</dbReference>
<dbReference type="EMBL" id="GAMC01007806">
    <property type="protein sequence ID" value="JAB98749.1"/>
    <property type="molecule type" value="mRNA"/>
</dbReference>
<dbReference type="GO" id="GO:0019005">
    <property type="term" value="C:SCF ubiquitin ligase complex"/>
    <property type="evidence" value="ECO:0007669"/>
    <property type="project" value="TreeGrafter"/>
</dbReference>
<dbReference type="SMART" id="SM00367">
    <property type="entry name" value="LRR_CC"/>
    <property type="match status" value="10"/>
</dbReference>
<evidence type="ECO:0000313" key="5">
    <source>
        <dbReference type="Proteomes" id="UP000606786"/>
    </source>
</evidence>
<dbReference type="InterPro" id="IPR032675">
    <property type="entry name" value="LRR_dom_sf"/>
</dbReference>
<accession>W8C7V8</accession>
<dbReference type="GeneID" id="101459848"/>